<keyword evidence="2" id="KW-1185">Reference proteome</keyword>
<dbReference type="Proteomes" id="UP000515160">
    <property type="component" value="Chromosome 3"/>
</dbReference>
<feature type="compositionally biased region" description="Low complexity" evidence="1">
    <location>
        <begin position="1682"/>
        <end position="1694"/>
    </location>
</feature>
<name>A0A6P8XA56_DROAB</name>
<feature type="compositionally biased region" description="Polar residues" evidence="1">
    <location>
        <begin position="1281"/>
        <end position="1296"/>
    </location>
</feature>
<evidence type="ECO:0000313" key="3">
    <source>
        <dbReference type="RefSeq" id="XP_034108190.1"/>
    </source>
</evidence>
<feature type="compositionally biased region" description="Basic and acidic residues" evidence="1">
    <location>
        <begin position="1263"/>
        <end position="1279"/>
    </location>
</feature>
<feature type="compositionally biased region" description="Polar residues" evidence="1">
    <location>
        <begin position="1607"/>
        <end position="1619"/>
    </location>
</feature>
<feature type="region of interest" description="Disordered" evidence="1">
    <location>
        <begin position="724"/>
        <end position="784"/>
    </location>
</feature>
<dbReference type="OrthoDB" id="751084at2759"/>
<evidence type="ECO:0000256" key="1">
    <source>
        <dbReference type="SAM" id="MobiDB-lite"/>
    </source>
</evidence>
<feature type="region of interest" description="Disordered" evidence="1">
    <location>
        <begin position="1014"/>
        <end position="1321"/>
    </location>
</feature>
<accession>A0A6P8XA56</accession>
<feature type="compositionally biased region" description="Pro residues" evidence="1">
    <location>
        <begin position="334"/>
        <end position="348"/>
    </location>
</feature>
<feature type="compositionally biased region" description="Basic and acidic residues" evidence="1">
    <location>
        <begin position="1195"/>
        <end position="1231"/>
    </location>
</feature>
<feature type="compositionally biased region" description="Low complexity" evidence="1">
    <location>
        <begin position="214"/>
        <end position="223"/>
    </location>
</feature>
<feature type="compositionally biased region" description="Basic and acidic residues" evidence="1">
    <location>
        <begin position="539"/>
        <end position="553"/>
    </location>
</feature>
<feature type="compositionally biased region" description="Basic residues" evidence="1">
    <location>
        <begin position="1249"/>
        <end position="1262"/>
    </location>
</feature>
<feature type="region of interest" description="Disordered" evidence="1">
    <location>
        <begin position="1504"/>
        <end position="1713"/>
    </location>
</feature>
<protein>
    <submittedName>
        <fullName evidence="3">WASH complex subunit 2</fullName>
    </submittedName>
</protein>
<feature type="region of interest" description="Disordered" evidence="1">
    <location>
        <begin position="539"/>
        <end position="573"/>
    </location>
</feature>
<gene>
    <name evidence="3" type="primary">LOC117570567</name>
</gene>
<feature type="compositionally biased region" description="Low complexity" evidence="1">
    <location>
        <begin position="269"/>
        <end position="294"/>
    </location>
</feature>
<dbReference type="RefSeq" id="XP_034108190.1">
    <property type="nucleotide sequence ID" value="XM_034252299.2"/>
</dbReference>
<feature type="compositionally biased region" description="Basic and acidic residues" evidence="1">
    <location>
        <begin position="763"/>
        <end position="772"/>
    </location>
</feature>
<feature type="region of interest" description="Disordered" evidence="1">
    <location>
        <begin position="1372"/>
        <end position="1398"/>
    </location>
</feature>
<feature type="region of interest" description="Disordered" evidence="1">
    <location>
        <begin position="474"/>
        <end position="493"/>
    </location>
</feature>
<dbReference type="GeneID" id="117570567"/>
<feature type="compositionally biased region" description="Low complexity" evidence="1">
    <location>
        <begin position="724"/>
        <end position="734"/>
    </location>
</feature>
<dbReference type="CTD" id="37331"/>
<feature type="compositionally biased region" description="Polar residues" evidence="1">
    <location>
        <begin position="1027"/>
        <end position="1036"/>
    </location>
</feature>
<feature type="compositionally biased region" description="Basic and acidic residues" evidence="1">
    <location>
        <begin position="1297"/>
        <end position="1307"/>
    </location>
</feature>
<feature type="compositionally biased region" description="Basic and acidic residues" evidence="1">
    <location>
        <begin position="1092"/>
        <end position="1136"/>
    </location>
</feature>
<sequence>MDISADVTTIVGQAPEWNFAGDCALLELMKRISQNLQESSERTTHKFDEFERNVRLSDIALDNATNSLRSLQFGQQFVEYRVEEVDDDDFSMPEEQSNKPALPAKSSEEMASEFLQNNLQMFRKNFEPLTIEVPDSDDDEEGAANQTTVFRAKNPYDAIPLPYIIGSKEWQEHKYAGLYDSAENSEDEHPEQFSSSSSDELEIAASKAIPKALASDSSSLSSLPKEPVMNVVAKQAPHPSPPQPAVRTKAQPRPIISSQRNPHERDLFSALRASPPSDDPPSTSSSLNSSPAISHRTAAVAGLSRKDASLSSSSSSVSKPMLAGRQSPPKLFDEPPPTPIVIPTPAPTPAREETEVKPVAAASQIKRKPVNLFNDDEFNSFMSEIVDKVQSKSGGNQTPAKTLAEPAKVIKSAPVEVLPVAKASKLNLFDDSPPLSPIVTPVHKPTQAAATPAKTLPTSLFDDSLDDDDDFLSSFASRAKPTPQITRTSLFDDDDDDDLDIDDIFAKKPKAALPSQKPITKTSLFDDDKEDNVKDIFGAKKQDPMKSPQREEQVAIQPKAIPKTSLFDDEEEESDVKDIFGASKPAIQPAMQQVQKTEQDVIAPKTIAKSELFDDEVQDDNVKDIFGAAAEQFKQEEQNVKQDVTIPPKTKAKIALFDDDEEEDNLKDIFGTKATEQSVKQQTEKKKQDVEIQVEAIPKSSLFDDDDDEENHVKDIFGGIAAKTTSQKQQVTSQPKIVSKPTLFDDDEEEEDNVKDIFGATAKSEEQRKEQELPSSVQHKSLFDDLGDDDLFGTPKSNKNVFAADTEKRSEIMAVNEEPPEDDVLPEVPQKEQPEIVAAETSETKFKEIANPKTDLFSDDFSDEEPITKIVEATATSEIINKSKEIAENAEPTNIKEHVEFKDQTEEELLPADVVLDDMLGKFSDTRDAVEAAELLQDPIISLVADVSNKKPNNESQMPPPKSSDIAAAQKIMQNYSSLFSDEPPDDSEFFQSLGTSSLNSLSASKMFDNEHDFFEPSLPALPKSAEQPTEQSNSDYGGMRLFSDVPPEDNGEEQPAVAPVQRQSVPTADGVATKRIHTIFYDDFSETARATPEKKLEVQTKLKTEEQSKTQVEKHTKTQVEEQSKPNAESQRDTQTKPQSTKESTDVVDRSVPSNSSDLKKPTSPVKKLQMPNININVKALLPGAGTLPKLPKKQQEEQVKEQANDEVKDQITHRPKDQTRHTVVKKQEKSSASSADAENILQCVGKTRARGPARRPSTRRARQESYAKSLREQHEVETAPSSSPSTNIPSQQNSLERDDSIDKSKSAAPAKQTVSFLESDDDADDALFGAVNKLPVVAPAATPVTLLSTPEDEQKPVDKPRKVAASFLDSDDDDSGFLFSPPTAAPTVASNIDGKSTTKSGALKQVSFLDSDEADHESSSLFRKMKSATVPPTSVQAAAKDVPSSAPVTAPVTAPVSVTTPLSVPAASPVASTVTVQAQTITSAAPTIALPKQQLAVKATTTSAALTNRPPTNFKSFLDSDDDDDALFSSLPKPATIPPAAAPQAVKTKKAVKKVEEKPLMPSATQKSEPQKPKAIPSSSNKLFDDSDDDEDLFGGGNAKAAATVQPTKTKASLFDNSDSEKEAPPKALTTKAKLPTKPSKSLFSDDEDDDDLFGSGAGTKRAAVPSQAKPAQVAKRQPPKQSKPGKQQAKPLPSSGSGNSDNPLADLLGP</sequence>
<reference evidence="3" key="1">
    <citation type="submission" date="2025-08" db="UniProtKB">
        <authorList>
            <consortium name="RefSeq"/>
        </authorList>
    </citation>
    <scope>IDENTIFICATION</scope>
    <source>
        <strain evidence="3">15112-1751.03</strain>
        <tissue evidence="3">Whole Adult</tissue>
    </source>
</reference>
<evidence type="ECO:0000313" key="2">
    <source>
        <dbReference type="Proteomes" id="UP000515160"/>
    </source>
</evidence>
<feature type="region of interest" description="Disordered" evidence="1">
    <location>
        <begin position="810"/>
        <end position="830"/>
    </location>
</feature>
<feature type="compositionally biased region" description="Low complexity" evidence="1">
    <location>
        <begin position="309"/>
        <end position="318"/>
    </location>
</feature>
<feature type="region of interest" description="Disordered" evidence="1">
    <location>
        <begin position="439"/>
        <end position="461"/>
    </location>
</feature>
<feature type="compositionally biased region" description="Low complexity" evidence="1">
    <location>
        <begin position="445"/>
        <end position="461"/>
    </location>
</feature>
<organism evidence="2 3">
    <name type="scientific">Drosophila albomicans</name>
    <name type="common">Fruit fly</name>
    <dbReference type="NCBI Taxonomy" id="7291"/>
    <lineage>
        <taxon>Eukaryota</taxon>
        <taxon>Metazoa</taxon>
        <taxon>Ecdysozoa</taxon>
        <taxon>Arthropoda</taxon>
        <taxon>Hexapoda</taxon>
        <taxon>Insecta</taxon>
        <taxon>Pterygota</taxon>
        <taxon>Neoptera</taxon>
        <taxon>Endopterygota</taxon>
        <taxon>Diptera</taxon>
        <taxon>Brachycera</taxon>
        <taxon>Muscomorpha</taxon>
        <taxon>Ephydroidea</taxon>
        <taxon>Drosophilidae</taxon>
        <taxon>Drosophila</taxon>
    </lineage>
</organism>
<proteinExistence type="predicted"/>
<feature type="compositionally biased region" description="Polar residues" evidence="1">
    <location>
        <begin position="1504"/>
        <end position="1515"/>
    </location>
</feature>
<feature type="compositionally biased region" description="Acidic residues" evidence="1">
    <location>
        <begin position="744"/>
        <end position="753"/>
    </location>
</feature>
<feature type="compositionally biased region" description="Low complexity" evidence="1">
    <location>
        <begin position="1628"/>
        <end position="1645"/>
    </location>
</feature>
<feature type="region of interest" description="Disordered" evidence="1">
    <location>
        <begin position="214"/>
        <end position="362"/>
    </location>
</feature>
<feature type="region of interest" description="Disordered" evidence="1">
    <location>
        <begin position="182"/>
        <end position="202"/>
    </location>
</feature>